<gene>
    <name evidence="2" type="ORF">DEH80_15080</name>
</gene>
<evidence type="ECO:0000313" key="2">
    <source>
        <dbReference type="EMBL" id="PWN54912.1"/>
    </source>
</evidence>
<feature type="domain" description="EAL" evidence="1">
    <location>
        <begin position="10"/>
        <end position="263"/>
    </location>
</feature>
<dbReference type="PANTHER" id="PTHR33121">
    <property type="entry name" value="CYCLIC DI-GMP PHOSPHODIESTERASE PDEF"/>
    <property type="match status" value="1"/>
</dbReference>
<dbReference type="InterPro" id="IPR050706">
    <property type="entry name" value="Cyclic-di-GMP_PDE-like"/>
</dbReference>
<name>A0A383XQK8_9GAMM</name>
<evidence type="ECO:0000259" key="1">
    <source>
        <dbReference type="PROSITE" id="PS50883"/>
    </source>
</evidence>
<comment type="caution">
    <text evidence="2">The sequence shown here is derived from an EMBL/GenBank/DDBJ whole genome shotgun (WGS) entry which is preliminary data.</text>
</comment>
<dbReference type="InterPro" id="IPR029151">
    <property type="entry name" value="Sensor-like_sf"/>
</dbReference>
<dbReference type="InterPro" id="IPR001633">
    <property type="entry name" value="EAL_dom"/>
</dbReference>
<dbReference type="SUPFAM" id="SSF141868">
    <property type="entry name" value="EAL domain-like"/>
    <property type="match status" value="1"/>
</dbReference>
<dbReference type="EMBL" id="QEQK01000016">
    <property type="protein sequence ID" value="PWN54912.1"/>
    <property type="molecule type" value="Genomic_DNA"/>
</dbReference>
<dbReference type="GO" id="GO:0071111">
    <property type="term" value="F:cyclic-guanylate-specific phosphodiesterase activity"/>
    <property type="evidence" value="ECO:0007669"/>
    <property type="project" value="InterPro"/>
</dbReference>
<dbReference type="Pfam" id="PF00563">
    <property type="entry name" value="EAL"/>
    <property type="match status" value="1"/>
</dbReference>
<reference evidence="2 3" key="1">
    <citation type="submission" date="2018-05" db="EMBL/GenBank/DDBJ databases">
        <title>Abyssibacter profundi OUC007T gen. nov., sp. nov, a marine bacterium isolated from seawater of the Mariana Trench.</title>
        <authorList>
            <person name="Zhou S."/>
        </authorList>
    </citation>
    <scope>NUCLEOTIDE SEQUENCE [LARGE SCALE GENOMIC DNA]</scope>
    <source>
        <strain evidence="2 3">OUC007</strain>
    </source>
</reference>
<keyword evidence="3" id="KW-1185">Reference proteome</keyword>
<dbReference type="SUPFAM" id="SSF103190">
    <property type="entry name" value="Sensory domain-like"/>
    <property type="match status" value="1"/>
</dbReference>
<dbReference type="PANTHER" id="PTHR33121:SF70">
    <property type="entry name" value="SIGNALING PROTEIN YKOW"/>
    <property type="match status" value="1"/>
</dbReference>
<dbReference type="AlphaFoldDB" id="A0A383XQK8"/>
<dbReference type="Gene3D" id="3.20.20.450">
    <property type="entry name" value="EAL domain"/>
    <property type="match status" value="1"/>
</dbReference>
<protein>
    <submittedName>
        <fullName evidence="2">EAL domain-containing protein</fullName>
    </submittedName>
</protein>
<sequence>MPCAMQGGNGAEDAGTARQVTRFEGFRLESAFQPIFSHAHHRAVGQEALLRITDASGQPVAPLHFLCRDWPEADAIALNEVVARLHVANFCRARPGQQWLFLNVDPVDARRTRLAAQTLGETLAAANLDPADVVIEIVEQDIPNPGDLLDIVAAYRELGCLIAIDDFGTGFSNLSRMIRFRPDIVKLDRTFVTDSRNDVQAARCLPLIVNMLHEIGSLVLAEGVENEAHALDAVRADVDLMQGYYFARPSTELASTGLEHLPAGGLPQAYDQQVQDHESALQQALDAYTRAFMQLRAAVARGVSLENAASDLLSLPRMVRLYCLDDAGRQRGASIDGANRHVLNRMPHRPLLDSDGANWAHRPYFRRARTDPGHLQVTRPYLSLTGSYMCVTLSQVTRIGRSDSILCCDLEYPL</sequence>
<proteinExistence type="predicted"/>
<dbReference type="CDD" id="cd01948">
    <property type="entry name" value="EAL"/>
    <property type="match status" value="1"/>
</dbReference>
<organism evidence="2 3">
    <name type="scientific">Abyssibacter profundi</name>
    <dbReference type="NCBI Taxonomy" id="2182787"/>
    <lineage>
        <taxon>Bacteria</taxon>
        <taxon>Pseudomonadati</taxon>
        <taxon>Pseudomonadota</taxon>
        <taxon>Gammaproteobacteria</taxon>
        <taxon>Chromatiales</taxon>
        <taxon>Oceanococcaceae</taxon>
        <taxon>Abyssibacter</taxon>
    </lineage>
</organism>
<accession>A0A383XQK8</accession>
<dbReference type="SMART" id="SM00052">
    <property type="entry name" value="EAL"/>
    <property type="match status" value="1"/>
</dbReference>
<dbReference type="Proteomes" id="UP000251800">
    <property type="component" value="Unassembled WGS sequence"/>
</dbReference>
<dbReference type="PROSITE" id="PS50883">
    <property type="entry name" value="EAL"/>
    <property type="match status" value="1"/>
</dbReference>
<dbReference type="OrthoDB" id="1673646at2"/>
<dbReference type="Gene3D" id="3.30.450.20">
    <property type="entry name" value="PAS domain"/>
    <property type="match status" value="1"/>
</dbReference>
<evidence type="ECO:0000313" key="3">
    <source>
        <dbReference type="Proteomes" id="UP000251800"/>
    </source>
</evidence>
<dbReference type="RefSeq" id="WP_109721346.1">
    <property type="nucleotide sequence ID" value="NZ_QEQK01000016.1"/>
</dbReference>
<dbReference type="InterPro" id="IPR035919">
    <property type="entry name" value="EAL_sf"/>
</dbReference>